<accession>A0A9X3S077</accession>
<feature type="region of interest" description="Disordered" evidence="1">
    <location>
        <begin position="84"/>
        <end position="117"/>
    </location>
</feature>
<evidence type="ECO:0000313" key="2">
    <source>
        <dbReference type="EMBL" id="MDA0158956.1"/>
    </source>
</evidence>
<dbReference type="AlphaFoldDB" id="A0A9X3S077"/>
<dbReference type="EMBL" id="JAPDOD010000001">
    <property type="protein sequence ID" value="MDA0158956.1"/>
    <property type="molecule type" value="Genomic_DNA"/>
</dbReference>
<dbReference type="Proteomes" id="UP001149140">
    <property type="component" value="Unassembled WGS sequence"/>
</dbReference>
<comment type="caution">
    <text evidence="2">The sequence shown here is derived from an EMBL/GenBank/DDBJ whole genome shotgun (WGS) entry which is preliminary data.</text>
</comment>
<evidence type="ECO:0000313" key="3">
    <source>
        <dbReference type="Proteomes" id="UP001149140"/>
    </source>
</evidence>
<dbReference type="RefSeq" id="WP_270037594.1">
    <property type="nucleotide sequence ID" value="NZ_JAPDOD010000001.1"/>
</dbReference>
<name>A0A9X3S077_9ACTN</name>
<sequence length="129" mass="14041">MNTIPSPPGATVVKTVTSGHHAPDTSDGPIVGWTTVRELRLDGRSRAAQVVARARRDLQRAGWRILDRADFYLNARRDRTCLHLLPGPRTPSEEETIPEFTATDEAPQSEESAPGDMIAHGLVLSASDC</sequence>
<evidence type="ECO:0000256" key="1">
    <source>
        <dbReference type="SAM" id="MobiDB-lite"/>
    </source>
</evidence>
<reference evidence="2" key="1">
    <citation type="submission" date="2022-10" db="EMBL/GenBank/DDBJ databases">
        <title>The WGS of Solirubrobacter ginsenosidimutans DSM 21036.</title>
        <authorList>
            <person name="Jiang Z."/>
        </authorList>
    </citation>
    <scope>NUCLEOTIDE SEQUENCE</scope>
    <source>
        <strain evidence="2">DSM 21036</strain>
    </source>
</reference>
<organism evidence="2 3">
    <name type="scientific">Solirubrobacter ginsenosidimutans</name>
    <dbReference type="NCBI Taxonomy" id="490573"/>
    <lineage>
        <taxon>Bacteria</taxon>
        <taxon>Bacillati</taxon>
        <taxon>Actinomycetota</taxon>
        <taxon>Thermoleophilia</taxon>
        <taxon>Solirubrobacterales</taxon>
        <taxon>Solirubrobacteraceae</taxon>
        <taxon>Solirubrobacter</taxon>
    </lineage>
</organism>
<keyword evidence="3" id="KW-1185">Reference proteome</keyword>
<proteinExistence type="predicted"/>
<protein>
    <submittedName>
        <fullName evidence="2">Uncharacterized protein</fullName>
    </submittedName>
</protein>
<gene>
    <name evidence="2" type="ORF">OM076_01665</name>
</gene>